<dbReference type="EMBL" id="VIFX01000079">
    <property type="protein sequence ID" value="TQR82364.1"/>
    <property type="molecule type" value="Genomic_DNA"/>
</dbReference>
<gene>
    <name evidence="2" type="ORF">D8S82_32530</name>
</gene>
<accession>A0A544VQU6</accession>
<evidence type="ECO:0000313" key="2">
    <source>
        <dbReference type="EMBL" id="TQR82364.1"/>
    </source>
</evidence>
<dbReference type="AlphaFoldDB" id="A0A544VQU6"/>
<evidence type="ECO:0000256" key="1">
    <source>
        <dbReference type="SAM" id="Phobius"/>
    </source>
</evidence>
<dbReference type="RefSeq" id="WP_142556036.1">
    <property type="nucleotide sequence ID" value="NZ_VIFX01000079.1"/>
</dbReference>
<organism evidence="2 3">
    <name type="scientific">Mycolicibacterium hodleri</name>
    <dbReference type="NCBI Taxonomy" id="49897"/>
    <lineage>
        <taxon>Bacteria</taxon>
        <taxon>Bacillati</taxon>
        <taxon>Actinomycetota</taxon>
        <taxon>Actinomycetes</taxon>
        <taxon>Mycobacteriales</taxon>
        <taxon>Mycobacteriaceae</taxon>
        <taxon>Mycolicibacterium</taxon>
    </lineage>
</organism>
<keyword evidence="1" id="KW-0472">Membrane</keyword>
<reference evidence="2 3" key="1">
    <citation type="submission" date="2018-10" db="EMBL/GenBank/DDBJ databases">
        <title>Draft genome of Mycobacterium hodleri strain B.</title>
        <authorList>
            <person name="Amande T.J."/>
            <person name="Mcgenity T.J."/>
        </authorList>
    </citation>
    <scope>NUCLEOTIDE SEQUENCE [LARGE SCALE GENOMIC DNA]</scope>
    <source>
        <strain evidence="2 3">B</strain>
    </source>
</reference>
<proteinExistence type="predicted"/>
<keyword evidence="1" id="KW-0812">Transmembrane</keyword>
<protein>
    <submittedName>
        <fullName evidence="2">Uncharacterized protein</fullName>
    </submittedName>
</protein>
<dbReference type="Proteomes" id="UP000315759">
    <property type="component" value="Unassembled WGS sequence"/>
</dbReference>
<comment type="caution">
    <text evidence="2">The sequence shown here is derived from an EMBL/GenBank/DDBJ whole genome shotgun (WGS) entry which is preliminary data.</text>
</comment>
<feature type="transmembrane region" description="Helical" evidence="1">
    <location>
        <begin position="118"/>
        <end position="138"/>
    </location>
</feature>
<sequence>MTRRHPRERLSPHRQRWGYGKIPMNLISDFNPFPKIENVAVTADQKNRDVSDNIKQVKTNPTDRATVEFSYKDVTNFSAGVPTGTNGMRAGIALAIVVLASACLLVSIAAVVQQVLTWSVVVIVAFMLSAAIALAFILHRKTRE</sequence>
<evidence type="ECO:0000313" key="3">
    <source>
        <dbReference type="Proteomes" id="UP000315759"/>
    </source>
</evidence>
<keyword evidence="1" id="KW-1133">Transmembrane helix</keyword>
<name>A0A544VQU6_9MYCO</name>
<feature type="transmembrane region" description="Helical" evidence="1">
    <location>
        <begin position="92"/>
        <end position="112"/>
    </location>
</feature>
<keyword evidence="3" id="KW-1185">Reference proteome</keyword>